<feature type="region of interest" description="Disordered" evidence="6">
    <location>
        <begin position="47"/>
        <end position="123"/>
    </location>
</feature>
<protein>
    <recommendedName>
        <fullName evidence="7">C3H1-type domain-containing protein</fullName>
    </recommendedName>
</protein>
<dbReference type="InterPro" id="IPR045877">
    <property type="entry name" value="ZFP36-like"/>
</dbReference>
<evidence type="ECO:0000259" key="7">
    <source>
        <dbReference type="PROSITE" id="PS50103"/>
    </source>
</evidence>
<feature type="zinc finger region" description="C3H1-type" evidence="5">
    <location>
        <begin position="317"/>
        <end position="345"/>
    </location>
</feature>
<dbReference type="GO" id="GO:0010468">
    <property type="term" value="P:regulation of gene expression"/>
    <property type="evidence" value="ECO:0007669"/>
    <property type="project" value="UniProtKB-ARBA"/>
</dbReference>
<name>A0A2A2LHM0_9BILA</name>
<dbReference type="FunFam" id="4.10.1000.10:FF:000001">
    <property type="entry name" value="zinc finger CCCH domain-containing protein 15-like"/>
    <property type="match status" value="1"/>
</dbReference>
<dbReference type="Gene3D" id="4.10.1000.10">
    <property type="entry name" value="Zinc finger, CCCH-type"/>
    <property type="match status" value="1"/>
</dbReference>
<dbReference type="SMART" id="SM00356">
    <property type="entry name" value="ZnF_C3H1"/>
    <property type="match status" value="2"/>
</dbReference>
<evidence type="ECO:0000313" key="8">
    <source>
        <dbReference type="EMBL" id="PAV85723.1"/>
    </source>
</evidence>
<feature type="compositionally biased region" description="Polar residues" evidence="6">
    <location>
        <begin position="500"/>
        <end position="516"/>
    </location>
</feature>
<dbReference type="AlphaFoldDB" id="A0A2A2LHM0"/>
<evidence type="ECO:0000256" key="1">
    <source>
        <dbReference type="ARBA" id="ARBA00022723"/>
    </source>
</evidence>
<dbReference type="Gene3D" id="6.10.250.3220">
    <property type="match status" value="1"/>
</dbReference>
<dbReference type="PANTHER" id="PTHR12547:SF144">
    <property type="entry name" value="C3H1-TYPE DOMAIN-CONTAINING PROTEIN"/>
    <property type="match status" value="1"/>
</dbReference>
<dbReference type="PANTHER" id="PTHR12547">
    <property type="entry name" value="CCCH ZINC FINGER/TIS11-RELATED"/>
    <property type="match status" value="1"/>
</dbReference>
<dbReference type="STRING" id="2018661.A0A2A2LHM0"/>
<accession>A0A2A2LHM0</accession>
<evidence type="ECO:0000313" key="9">
    <source>
        <dbReference type="Proteomes" id="UP000218231"/>
    </source>
</evidence>
<evidence type="ECO:0000256" key="5">
    <source>
        <dbReference type="PROSITE-ProRule" id="PRU00723"/>
    </source>
</evidence>
<dbReference type="InterPro" id="IPR036855">
    <property type="entry name" value="Znf_CCCH_sf"/>
</dbReference>
<feature type="compositionally biased region" description="Basic and acidic residues" evidence="6">
    <location>
        <begin position="517"/>
        <end position="526"/>
    </location>
</feature>
<dbReference type="GO" id="GO:0003730">
    <property type="term" value="F:mRNA 3'-UTR binding"/>
    <property type="evidence" value="ECO:0007669"/>
    <property type="project" value="TreeGrafter"/>
</dbReference>
<gene>
    <name evidence="8" type="ORF">WR25_17861</name>
</gene>
<dbReference type="FunFam" id="4.10.1000.10:FF:000018">
    <property type="entry name" value="Zinc finger protein"/>
    <property type="match status" value="1"/>
</dbReference>
<feature type="compositionally biased region" description="Low complexity" evidence="6">
    <location>
        <begin position="110"/>
        <end position="123"/>
    </location>
</feature>
<dbReference type="Pfam" id="PF00642">
    <property type="entry name" value="zf-CCCH"/>
    <property type="match status" value="2"/>
</dbReference>
<dbReference type="GO" id="GO:0043186">
    <property type="term" value="C:P granule"/>
    <property type="evidence" value="ECO:0007669"/>
    <property type="project" value="UniProtKB-ARBA"/>
</dbReference>
<dbReference type="PROSITE" id="PS50103">
    <property type="entry name" value="ZF_C3H1"/>
    <property type="match status" value="2"/>
</dbReference>
<dbReference type="EMBL" id="LIAE01006744">
    <property type="protein sequence ID" value="PAV85723.1"/>
    <property type="molecule type" value="Genomic_DNA"/>
</dbReference>
<keyword evidence="2" id="KW-0677">Repeat</keyword>
<dbReference type="InterPro" id="IPR000571">
    <property type="entry name" value="Znf_CCCH"/>
</dbReference>
<organism evidence="8 9">
    <name type="scientific">Diploscapter pachys</name>
    <dbReference type="NCBI Taxonomy" id="2018661"/>
    <lineage>
        <taxon>Eukaryota</taxon>
        <taxon>Metazoa</taxon>
        <taxon>Ecdysozoa</taxon>
        <taxon>Nematoda</taxon>
        <taxon>Chromadorea</taxon>
        <taxon>Rhabditida</taxon>
        <taxon>Rhabditina</taxon>
        <taxon>Rhabditomorpha</taxon>
        <taxon>Rhabditoidea</taxon>
        <taxon>Rhabditidae</taxon>
        <taxon>Diploscapter</taxon>
    </lineage>
</organism>
<keyword evidence="3 5" id="KW-0863">Zinc-finger</keyword>
<evidence type="ECO:0000256" key="4">
    <source>
        <dbReference type="ARBA" id="ARBA00022833"/>
    </source>
</evidence>
<feature type="zinc finger region" description="C3H1-type" evidence="5">
    <location>
        <begin position="360"/>
        <end position="388"/>
    </location>
</feature>
<keyword evidence="1 5" id="KW-0479">Metal-binding</keyword>
<sequence length="637" mass="71338">MLIESLINSPTLPLSDSCERISDGFIQHESKIITKCTLKKKMYHHIPGSGMPLPRPASAASSAESTHSIPMSSMSAPAHHHQIYQPHPVSVPTTPTPMNKDLLAPPPTPTAVTPVPTPSAVGPAAPMAPVLSQPYFVYPPSSFCSGENLFYPQPQHISGPMPPSMYRAWQAAAPMKPIAQFSADGTYFFPPDAPHIRASFDPYAAKFEDLPESVQKVAALTAPYYKEVFTRPANANESILAGCPTMLQERRMSANGKMMEMEGSRLNGGGLHEQTHQTQMQTVTQLQAMGQEMGNDSTRMTDAEMEDAMRERKRQEAFKTSLCDMWRKGQPCSYGEECRFAHGEAELRYPPRPRGQLHPKYKTQLCDKFSLKGSCPYGSRCQFIHRMIKGLSVAEYNQRLAKGQISPARDGEIVNADEDWGVHKRNYDSMRHSSCNMTANSRTVFEKLRDRAEEVSPLNPRMKTYLPEMGVIKIEESHNETRTSRYARPQGGSVRRRLSTVHSNSNQNGHTRSSGPNRKDSYERKNSSSVPIHMLEKKSSVSESVFGKGYDRTQQKRLSDDLSTDRMCSDLDKLRMINEEVKQQQIINGMQDGGMNGHDLVMKFKSKEALKLKTKENCCASARPVEVANDDEEEYWL</sequence>
<feature type="compositionally biased region" description="Polar residues" evidence="6">
    <location>
        <begin position="66"/>
        <end position="75"/>
    </location>
</feature>
<dbReference type="GO" id="GO:0005829">
    <property type="term" value="C:cytosol"/>
    <property type="evidence" value="ECO:0007669"/>
    <property type="project" value="TreeGrafter"/>
</dbReference>
<dbReference type="GO" id="GO:0080090">
    <property type="term" value="P:regulation of primary metabolic process"/>
    <property type="evidence" value="ECO:0007669"/>
    <property type="project" value="UniProtKB-ARBA"/>
</dbReference>
<comment type="caution">
    <text evidence="8">The sequence shown here is derived from an EMBL/GenBank/DDBJ whole genome shotgun (WGS) entry which is preliminary data.</text>
</comment>
<feature type="domain" description="C3H1-type" evidence="7">
    <location>
        <begin position="360"/>
        <end position="388"/>
    </location>
</feature>
<dbReference type="SUPFAM" id="SSF90229">
    <property type="entry name" value="CCCH zinc finger"/>
    <property type="match status" value="2"/>
</dbReference>
<reference evidence="8 9" key="1">
    <citation type="journal article" date="2017" name="Curr. Biol.">
        <title>Genome architecture and evolution of a unichromosomal asexual nematode.</title>
        <authorList>
            <person name="Fradin H."/>
            <person name="Zegar C."/>
            <person name="Gutwein M."/>
            <person name="Lucas J."/>
            <person name="Kovtun M."/>
            <person name="Corcoran D."/>
            <person name="Baugh L.R."/>
            <person name="Kiontke K."/>
            <person name="Gunsalus K."/>
            <person name="Fitch D.H."/>
            <person name="Piano F."/>
        </authorList>
    </citation>
    <scope>NUCLEOTIDE SEQUENCE [LARGE SCALE GENOMIC DNA]</scope>
    <source>
        <strain evidence="8">PF1309</strain>
    </source>
</reference>
<evidence type="ECO:0000256" key="2">
    <source>
        <dbReference type="ARBA" id="ARBA00022737"/>
    </source>
</evidence>
<dbReference type="GO" id="GO:0030154">
    <property type="term" value="P:cell differentiation"/>
    <property type="evidence" value="ECO:0007669"/>
    <property type="project" value="UniProtKB-ARBA"/>
</dbReference>
<dbReference type="OrthoDB" id="410307at2759"/>
<dbReference type="Proteomes" id="UP000218231">
    <property type="component" value="Unassembled WGS sequence"/>
</dbReference>
<feature type="region of interest" description="Disordered" evidence="6">
    <location>
        <begin position="476"/>
        <end position="548"/>
    </location>
</feature>
<evidence type="ECO:0000256" key="3">
    <source>
        <dbReference type="ARBA" id="ARBA00022771"/>
    </source>
</evidence>
<evidence type="ECO:0000256" key="6">
    <source>
        <dbReference type="SAM" id="MobiDB-lite"/>
    </source>
</evidence>
<proteinExistence type="predicted"/>
<keyword evidence="4 5" id="KW-0862">Zinc</keyword>
<feature type="domain" description="C3H1-type" evidence="7">
    <location>
        <begin position="317"/>
        <end position="345"/>
    </location>
</feature>
<keyword evidence="9" id="KW-1185">Reference proteome</keyword>
<dbReference type="GO" id="GO:0008270">
    <property type="term" value="F:zinc ion binding"/>
    <property type="evidence" value="ECO:0007669"/>
    <property type="project" value="UniProtKB-KW"/>
</dbReference>